<comment type="similarity">
    <text evidence="1">Belongs to the plant rapid alkalinization factor (RALF) family.</text>
</comment>
<dbReference type="Pfam" id="PF05498">
    <property type="entry name" value="RALF"/>
    <property type="match status" value="1"/>
</dbReference>
<organism evidence="6">
    <name type="scientific">Nymphaea colorata</name>
    <name type="common">pocket water lily</name>
    <dbReference type="NCBI Taxonomy" id="210225"/>
    <lineage>
        <taxon>Eukaryota</taxon>
        <taxon>Viridiplantae</taxon>
        <taxon>Streptophyta</taxon>
        <taxon>Embryophyta</taxon>
        <taxon>Tracheophyta</taxon>
        <taxon>Spermatophyta</taxon>
        <taxon>Magnoliopsida</taxon>
        <taxon>Nymphaeales</taxon>
        <taxon>Nymphaeaceae</taxon>
        <taxon>Nymphaea</taxon>
    </lineage>
</organism>
<evidence type="ECO:0000313" key="6">
    <source>
        <dbReference type="EMBL" id="VVV63208.1"/>
    </source>
</evidence>
<keyword evidence="2" id="KW-0372">Hormone</keyword>
<sequence length="135" mass="14926">MRWWWLNCAASSLMLTLLFVAIGFGEAVAGFSTRMGGGSSLDSSGERWGYRQSNNGCFLAGGEEEELAMDSEINSRILAETTNNRDDYISYRALEKGSTPCSERGAPYSHCRPEAKEHPYNRGCSRNTGCYRSST</sequence>
<evidence type="ECO:0000256" key="2">
    <source>
        <dbReference type="ARBA" id="ARBA00022702"/>
    </source>
</evidence>
<evidence type="ECO:0000256" key="3">
    <source>
        <dbReference type="ARBA" id="ARBA00022729"/>
    </source>
</evidence>
<evidence type="ECO:0000256" key="5">
    <source>
        <dbReference type="SAM" id="SignalP"/>
    </source>
</evidence>
<proteinExistence type="inferred from homology"/>
<dbReference type="PANTHER" id="PTHR33136">
    <property type="entry name" value="RAPID ALKALINIZATION FACTOR-LIKE"/>
    <property type="match status" value="1"/>
</dbReference>
<keyword evidence="4" id="KW-1015">Disulfide bond</keyword>
<dbReference type="PANTHER" id="PTHR33136:SF13">
    <property type="entry name" value="OS10G0328900 PROTEIN"/>
    <property type="match status" value="1"/>
</dbReference>
<dbReference type="EMBL" id="LR721775">
    <property type="protein sequence ID" value="VVV63208.1"/>
    <property type="molecule type" value="Genomic_DNA"/>
</dbReference>
<dbReference type="Gramene" id="NC10G0043400.1">
    <property type="protein sequence ID" value="NC10G0043400.1:cds"/>
    <property type="gene ID" value="NC10G0043400"/>
</dbReference>
<gene>
    <name evidence="6" type="ORF">NYM_LOCUS3983</name>
</gene>
<evidence type="ECO:0000256" key="4">
    <source>
        <dbReference type="ARBA" id="ARBA00023157"/>
    </source>
</evidence>
<dbReference type="GO" id="GO:0005179">
    <property type="term" value="F:hormone activity"/>
    <property type="evidence" value="ECO:0007669"/>
    <property type="project" value="UniProtKB-KW"/>
</dbReference>
<dbReference type="AlphaFoldDB" id="A0A5K0XC54"/>
<dbReference type="InterPro" id="IPR008801">
    <property type="entry name" value="RALF"/>
</dbReference>
<dbReference type="GO" id="GO:0019722">
    <property type="term" value="P:calcium-mediated signaling"/>
    <property type="evidence" value="ECO:0007669"/>
    <property type="project" value="TreeGrafter"/>
</dbReference>
<name>A0A5K0XC54_9MAGN</name>
<feature type="signal peptide" evidence="5">
    <location>
        <begin position="1"/>
        <end position="29"/>
    </location>
</feature>
<keyword evidence="3 5" id="KW-0732">Signal</keyword>
<feature type="chain" id="PRO_5023908819" description="Rapid alkalinization factor 1" evidence="5">
    <location>
        <begin position="30"/>
        <end position="135"/>
    </location>
</feature>
<accession>A0A5K0XC54</accession>
<protein>
    <recommendedName>
        <fullName evidence="7">Rapid alkalinization factor 1</fullName>
    </recommendedName>
</protein>
<evidence type="ECO:0008006" key="7">
    <source>
        <dbReference type="Google" id="ProtNLM"/>
    </source>
</evidence>
<dbReference type="GO" id="GO:0009506">
    <property type="term" value="C:plasmodesma"/>
    <property type="evidence" value="ECO:0007669"/>
    <property type="project" value="TreeGrafter"/>
</dbReference>
<reference evidence="6" key="1">
    <citation type="submission" date="2019-09" db="EMBL/GenBank/DDBJ databases">
        <authorList>
            <person name="Zhang L."/>
        </authorList>
    </citation>
    <scope>NUCLEOTIDE SEQUENCE</scope>
</reference>
<evidence type="ECO:0000256" key="1">
    <source>
        <dbReference type="ARBA" id="ARBA00009178"/>
    </source>
</evidence>